<dbReference type="GO" id="GO:0003723">
    <property type="term" value="F:RNA binding"/>
    <property type="evidence" value="ECO:0007669"/>
    <property type="project" value="UniProtKB-UniRule"/>
</dbReference>
<dbReference type="InterPro" id="IPR000467">
    <property type="entry name" value="G_patch_dom"/>
</dbReference>
<feature type="compositionally biased region" description="Basic and acidic residues" evidence="7">
    <location>
        <begin position="14"/>
        <end position="46"/>
    </location>
</feature>
<name>A0AAV8UMZ1_9RHOD</name>
<keyword evidence="5" id="KW-0539">Nucleus</keyword>
<keyword evidence="11" id="KW-1185">Reference proteome</keyword>
<keyword evidence="2 6" id="KW-0507">mRNA processing</keyword>
<feature type="compositionally biased region" description="Low complexity" evidence="7">
    <location>
        <begin position="50"/>
        <end position="62"/>
    </location>
</feature>
<dbReference type="PANTHER" id="PTHR13288">
    <property type="entry name" value="SPLICING FACTOR 45 SPF45"/>
    <property type="match status" value="1"/>
</dbReference>
<comment type="subcellular location">
    <subcellularLocation>
        <location evidence="1">Nucleus</location>
    </subcellularLocation>
</comment>
<dbReference type="InterPro" id="IPR000504">
    <property type="entry name" value="RRM_dom"/>
</dbReference>
<dbReference type="PANTHER" id="PTHR13288:SF8">
    <property type="entry name" value="SPLICING FACTOR 45"/>
    <property type="match status" value="1"/>
</dbReference>
<dbReference type="Pfam" id="PF01585">
    <property type="entry name" value="G-patch"/>
    <property type="match status" value="1"/>
</dbReference>
<feature type="compositionally biased region" description="Low complexity" evidence="7">
    <location>
        <begin position="246"/>
        <end position="262"/>
    </location>
</feature>
<feature type="compositionally biased region" description="Basic and acidic residues" evidence="7">
    <location>
        <begin position="147"/>
        <end position="206"/>
    </location>
</feature>
<dbReference type="AlphaFoldDB" id="A0AAV8UMZ1"/>
<evidence type="ECO:0000256" key="5">
    <source>
        <dbReference type="ARBA" id="ARBA00023242"/>
    </source>
</evidence>
<keyword evidence="3 6" id="KW-0694">RNA-binding</keyword>
<organism evidence="10 11">
    <name type="scientific">Rhodosorus marinus</name>
    <dbReference type="NCBI Taxonomy" id="101924"/>
    <lineage>
        <taxon>Eukaryota</taxon>
        <taxon>Rhodophyta</taxon>
        <taxon>Stylonematophyceae</taxon>
        <taxon>Stylonematales</taxon>
        <taxon>Stylonemataceae</taxon>
        <taxon>Rhodosorus</taxon>
    </lineage>
</organism>
<dbReference type="SUPFAM" id="SSF54928">
    <property type="entry name" value="RNA-binding domain, RBD"/>
    <property type="match status" value="1"/>
</dbReference>
<dbReference type="GO" id="GO:0071011">
    <property type="term" value="C:precatalytic spliceosome"/>
    <property type="evidence" value="ECO:0007669"/>
    <property type="project" value="TreeGrafter"/>
</dbReference>
<dbReference type="InterPro" id="IPR012677">
    <property type="entry name" value="Nucleotide-bd_a/b_plait_sf"/>
</dbReference>
<feature type="region of interest" description="Disordered" evidence="7">
    <location>
        <begin position="294"/>
        <end position="327"/>
    </location>
</feature>
<dbReference type="PIRSF" id="PIRSF031066">
    <property type="entry name" value="Splicing_factor_SPF45"/>
    <property type="match status" value="1"/>
</dbReference>
<evidence type="ECO:0000256" key="3">
    <source>
        <dbReference type="ARBA" id="ARBA00022884"/>
    </source>
</evidence>
<feature type="compositionally biased region" description="Basic and acidic residues" evidence="7">
    <location>
        <begin position="263"/>
        <end position="275"/>
    </location>
</feature>
<comment type="caution">
    <text evidence="10">The sequence shown here is derived from an EMBL/GenBank/DDBJ whole genome shotgun (WGS) entry which is preliminary data.</text>
</comment>
<evidence type="ECO:0000256" key="6">
    <source>
        <dbReference type="PIRNR" id="PIRNR031066"/>
    </source>
</evidence>
<feature type="domain" description="G-patch" evidence="9">
    <location>
        <begin position="321"/>
        <end position="367"/>
    </location>
</feature>
<feature type="region of interest" description="Disordered" evidence="7">
    <location>
        <begin position="1"/>
        <end position="275"/>
    </location>
</feature>
<proteinExistence type="predicted"/>
<dbReference type="EMBL" id="JAMWBK010000006">
    <property type="protein sequence ID" value="KAJ8903925.1"/>
    <property type="molecule type" value="Genomic_DNA"/>
</dbReference>
<dbReference type="InterPro" id="IPR003954">
    <property type="entry name" value="RRM_euk-type"/>
</dbReference>
<evidence type="ECO:0000259" key="8">
    <source>
        <dbReference type="PROSITE" id="PS50102"/>
    </source>
</evidence>
<dbReference type="Gene3D" id="3.30.70.330">
    <property type="match status" value="1"/>
</dbReference>
<keyword evidence="4 6" id="KW-0508">mRNA splicing</keyword>
<protein>
    <recommendedName>
        <fullName evidence="12">RNA-binding motif protein 17</fullName>
    </recommendedName>
</protein>
<reference evidence="10 11" key="1">
    <citation type="journal article" date="2023" name="Nat. Commun.">
        <title>Origin of minicircular mitochondrial genomes in red algae.</title>
        <authorList>
            <person name="Lee Y."/>
            <person name="Cho C.H."/>
            <person name="Lee Y.M."/>
            <person name="Park S.I."/>
            <person name="Yang J.H."/>
            <person name="West J.A."/>
            <person name="Bhattacharya D."/>
            <person name="Yoon H.S."/>
        </authorList>
    </citation>
    <scope>NUCLEOTIDE SEQUENCE [LARGE SCALE GENOMIC DNA]</scope>
    <source>
        <strain evidence="10 11">CCMP1338</strain>
        <tissue evidence="10">Whole cell</tissue>
    </source>
</reference>
<feature type="region of interest" description="Disordered" evidence="7">
    <location>
        <begin position="354"/>
        <end position="388"/>
    </location>
</feature>
<dbReference type="InterPro" id="IPR035979">
    <property type="entry name" value="RBD_domain_sf"/>
</dbReference>
<feature type="compositionally biased region" description="Gly residues" evidence="7">
    <location>
        <begin position="360"/>
        <end position="371"/>
    </location>
</feature>
<evidence type="ECO:0000256" key="1">
    <source>
        <dbReference type="ARBA" id="ARBA00004123"/>
    </source>
</evidence>
<feature type="compositionally biased region" description="Polar residues" evidence="7">
    <location>
        <begin position="123"/>
        <end position="135"/>
    </location>
</feature>
<feature type="compositionally biased region" description="Basic and acidic residues" evidence="7">
    <location>
        <begin position="216"/>
        <end position="236"/>
    </location>
</feature>
<feature type="domain" description="RRM" evidence="8">
    <location>
        <begin position="394"/>
        <end position="480"/>
    </location>
</feature>
<evidence type="ECO:0000313" key="11">
    <source>
        <dbReference type="Proteomes" id="UP001157974"/>
    </source>
</evidence>
<evidence type="ECO:0000256" key="7">
    <source>
        <dbReference type="SAM" id="MobiDB-lite"/>
    </source>
</evidence>
<evidence type="ECO:0000256" key="2">
    <source>
        <dbReference type="ARBA" id="ARBA00022664"/>
    </source>
</evidence>
<dbReference type="PROSITE" id="PS50102">
    <property type="entry name" value="RRM"/>
    <property type="match status" value="1"/>
</dbReference>
<evidence type="ECO:0000256" key="4">
    <source>
        <dbReference type="ARBA" id="ARBA00023187"/>
    </source>
</evidence>
<dbReference type="SMART" id="SM00443">
    <property type="entry name" value="G_patch"/>
    <property type="match status" value="1"/>
</dbReference>
<gene>
    <name evidence="10" type="ORF">NDN08_000456</name>
</gene>
<dbReference type="GO" id="GO:0045292">
    <property type="term" value="P:mRNA cis splicing, via spliceosome"/>
    <property type="evidence" value="ECO:0007669"/>
    <property type="project" value="UniProtKB-UniRule"/>
</dbReference>
<sequence>MFSLYGDLPAPKGGADEAPDKPEEDDRKKKAQEKPKETAKLGKVKAEAPSGSSNISWSGASNKFLAPPLHILKKRQNQESSASQKKLAIDRLKKPKPPGSTVVSNSSVTNEKSPLPAHGGEQPPSSSATLYNVTRGSEEVDLYDPFRPNDYEAVLEDKENRQIKTSFEDGRAGDEEGYRHRDEAHAPPPRSSHDEHHRAADPHPAGRPDQSSLKVSGEEAYERRARLRVSGEEAFRARANRGKSFPDQPQGADRAQARQADAVPDRRDLKISGDEAYARRANLSMSGEDAFIARANKRMRSGPTERASSYQPPGPPPKSSGGNAGAKMMAVMGWKHGKGLGKDAQGIVQPLKASVQTQRGGVGGSGQTGGGDWDDEGPAFEPNSRGKKVTSHSTVILLTNMALPNEVDPELERETADECSKYGRVESCFVYEEKSADVKPEFAVRIFVKFAEASAAMKALMDLDGRFFDGRVVRASFFSEGKFSAREFSIEDQDED</sequence>
<dbReference type="FunFam" id="3.30.70.330:FF:000382">
    <property type="entry name" value="G-patch domain-containing protein"/>
    <property type="match status" value="1"/>
</dbReference>
<feature type="compositionally biased region" description="Low complexity" evidence="7">
    <location>
        <begin position="100"/>
        <end position="110"/>
    </location>
</feature>
<accession>A0AAV8UMZ1</accession>
<dbReference type="PROSITE" id="PS50174">
    <property type="entry name" value="G_PATCH"/>
    <property type="match status" value="1"/>
</dbReference>
<evidence type="ECO:0000259" key="9">
    <source>
        <dbReference type="PROSITE" id="PS50174"/>
    </source>
</evidence>
<dbReference type="SMART" id="SM00361">
    <property type="entry name" value="RRM_1"/>
    <property type="match status" value="1"/>
</dbReference>
<evidence type="ECO:0008006" key="12">
    <source>
        <dbReference type="Google" id="ProtNLM"/>
    </source>
</evidence>
<dbReference type="Proteomes" id="UP001157974">
    <property type="component" value="Unassembled WGS sequence"/>
</dbReference>
<dbReference type="InterPro" id="IPR040052">
    <property type="entry name" value="RBM17"/>
</dbReference>
<evidence type="ECO:0000313" key="10">
    <source>
        <dbReference type="EMBL" id="KAJ8903925.1"/>
    </source>
</evidence>